<keyword evidence="8" id="KW-0547">Nucleotide-binding</keyword>
<dbReference type="OrthoDB" id="2187at2759"/>
<dbReference type="Pfam" id="PF00004">
    <property type="entry name" value="AAA"/>
    <property type="match status" value="1"/>
</dbReference>
<dbReference type="GO" id="GO:0005829">
    <property type="term" value="C:cytosol"/>
    <property type="evidence" value="ECO:0007669"/>
    <property type="project" value="TreeGrafter"/>
</dbReference>
<evidence type="ECO:0000256" key="13">
    <source>
        <dbReference type="ARBA" id="ARBA00023157"/>
    </source>
</evidence>
<dbReference type="PROSITE" id="PS51362">
    <property type="entry name" value="TGF_BETA_2"/>
    <property type="match status" value="1"/>
</dbReference>
<evidence type="ECO:0000256" key="10">
    <source>
        <dbReference type="ARBA" id="ARBA00022840"/>
    </source>
</evidence>
<sequence length="1288" mass="144547">MDCDIRLLLSVLLLPVCCFSVAQASVGFYVDNENAQSIPLAVSSESFELFQLQMDCDIRLLLSVLLLPVCCFSVAQASVGFYVDNENAQSIPLAVSRHGTARLESKILELLGIEYPRPLVVRVKDDIASRFMADLYRNLEHDVELNPTYKYLASGQLLSAGEKEAIELGEADTIISFLPREQRTVPNYGTSLQFDLANIPRGGRLVHAQLRIFFNGSMKPLRVFATIPYSRDLTCTTTVESRITSSGHFVINITETLLRWIHNRSLLNIVTLYAVSAHGERELLENFGEWRGFGIASFVDGINHIHQRIKRDASDETNAFDDYGYGFSARPDPLRHSASNKGCRRRTLYVDFKDLGWQDWVIAPDGYHAYYCDGFCSFPLNNHMNATNHAIVQTLVHLIDPTRTSEAKCAPSSLRSMKILFIDNAQNVVLKRYKDMQGQIGHPVLDKHLRSEDKVMICLEHRSLSWLSCLNYCSEVSPIRNGVSTISLYVSFTIGQTSWIIFVPKFKSTLLSSFGPSSRLSACHLMAEKFSRPPSFCVVMKRYKRILLYCKLAQFLAVLYIRWFQKNPSQYIWTHRSGQQISIREKRSRYGHQSSGMAIWIGCRYAFLITAYIKNMKKLVVKNRNNTVQKVMYPVEIYPVLCDEPVAFIDGLGAFNLSNRGFRLDDAFIEVFCSSDAVNEKESFISRCVHVALIITSFYDPWSDYSDELRDYFRTPRLLSVGDIIAVPCRKPWSKKVDEIFFKILYFEDSGGLSEAIVDLQNTTLYQDKEIYHKIPYSDITCYVPEKFVGIAQRISSLIEANCELNTSSSALVILLSGSAGSGKKLFLKHLSSLTHLDVYFSNCFSIWSDAPGTYETNIRNTFEKASTSNFSSLALLNADVLGYDSDGAKQDTVGLVCLTKLLEACTIPVVFLVCNCDKLSTIPESLRSLILYHFQIPSLTEEDRKSIIMHELNEPNFIDTAAIGHQTSGFTLSDLHILLSDALFRKYSTNSPKQKTEHFIWAIDERNKRLGDKVGAPTIPKVTWDDVGGLDDVKQVVMESLVLNLQGKKNMKRSGVLLYGPPGCGKTLIAKAIANQFKITFLSVKGPELLNKYVGQSEANVRKVFEKARMAEPCVLFFDELDSLASKRGRCGDSSRVVDNIVSQLAAELDCLEDSKVFVLGATNRLDLLDPSLLRPGRFDKIIEVSGTTNAVTRERILRAASRNITFADDVDLKEIAESSGHLSSGADLHAVISHAQMDAIRKRIGAIEAGVTLPEEQLLITQDNLKNAVREVIPSFGANCRQLRGL</sequence>
<feature type="domain" description="TGF-beta family profile" evidence="20">
    <location>
        <begin position="308"/>
        <end position="444"/>
    </location>
</feature>
<dbReference type="InterPro" id="IPR003960">
    <property type="entry name" value="ATPase_AAA_CS"/>
</dbReference>
<dbReference type="InterPro" id="IPR017948">
    <property type="entry name" value="TGFb_CS"/>
</dbReference>
<evidence type="ECO:0000256" key="17">
    <source>
        <dbReference type="ARBA" id="ARBA00048778"/>
    </source>
</evidence>
<keyword evidence="14" id="KW-0325">Glycoprotein</keyword>
<dbReference type="Pfam" id="PF00688">
    <property type="entry name" value="TGFb_propeptide"/>
    <property type="match status" value="1"/>
</dbReference>
<comment type="similarity">
    <text evidence="3 18">Belongs to the TGF-beta family.</text>
</comment>
<dbReference type="GeneID" id="9943952"/>
<dbReference type="CDD" id="cd13761">
    <property type="entry name" value="TGF_beta_BMP5_like"/>
    <property type="match status" value="1"/>
</dbReference>
<dbReference type="InterPro" id="IPR001839">
    <property type="entry name" value="TGF-b_C"/>
</dbReference>
<proteinExistence type="inferred from homology"/>
<dbReference type="Gene3D" id="2.10.90.10">
    <property type="entry name" value="Cystine-knot cytokines"/>
    <property type="match status" value="1"/>
</dbReference>
<evidence type="ECO:0000256" key="15">
    <source>
        <dbReference type="ARBA" id="ARBA00034811"/>
    </source>
</evidence>
<keyword evidence="11 18" id="KW-0339">Growth factor</keyword>
<dbReference type="CTD" id="9943952"/>
<accession>A0A1S0UHE4</accession>
<evidence type="ECO:0000256" key="3">
    <source>
        <dbReference type="ARBA" id="ARBA00006656"/>
    </source>
</evidence>
<dbReference type="FunFam" id="3.40.50.300:FF:000109">
    <property type="entry name" value="Peroxisomal biogenesis factor 6"/>
    <property type="match status" value="1"/>
</dbReference>
<evidence type="ECO:0000256" key="12">
    <source>
        <dbReference type="ARBA" id="ARBA00023136"/>
    </source>
</evidence>
<dbReference type="InterPro" id="IPR003959">
    <property type="entry name" value="ATPase_AAA_core"/>
</dbReference>
<dbReference type="SUPFAM" id="SSF52540">
    <property type="entry name" value="P-loop containing nucleoside triphosphate hydrolases"/>
    <property type="match status" value="2"/>
</dbReference>
<dbReference type="Gene3D" id="2.60.120.970">
    <property type="match status" value="1"/>
</dbReference>
<evidence type="ECO:0000256" key="5">
    <source>
        <dbReference type="ARBA" id="ARBA00022525"/>
    </source>
</evidence>
<comment type="subcellular location">
    <subcellularLocation>
        <location evidence="1">Membrane</location>
    </subcellularLocation>
    <subcellularLocation>
        <location evidence="2">Secreted</location>
    </subcellularLocation>
</comment>
<evidence type="ECO:0000259" key="20">
    <source>
        <dbReference type="PROSITE" id="PS51362"/>
    </source>
</evidence>
<dbReference type="GO" id="GO:0005524">
    <property type="term" value="F:ATP binding"/>
    <property type="evidence" value="ECO:0007669"/>
    <property type="project" value="UniProtKB-KW"/>
</dbReference>
<dbReference type="KEGG" id="loa:LOAG_17694"/>
<dbReference type="GO" id="GO:0008083">
    <property type="term" value="F:growth factor activity"/>
    <property type="evidence" value="ECO:0007669"/>
    <property type="project" value="UniProtKB-KW"/>
</dbReference>
<dbReference type="InParanoid" id="A0A1S0UHE4"/>
<keyword evidence="5" id="KW-0964">Secreted</keyword>
<dbReference type="Gene3D" id="1.10.8.60">
    <property type="match status" value="1"/>
</dbReference>
<dbReference type="InterPro" id="IPR050168">
    <property type="entry name" value="AAA_ATPase_domain"/>
</dbReference>
<evidence type="ECO:0000256" key="2">
    <source>
        <dbReference type="ARBA" id="ARBA00004613"/>
    </source>
</evidence>
<dbReference type="SMART" id="SM00382">
    <property type="entry name" value="AAA"/>
    <property type="match status" value="1"/>
</dbReference>
<dbReference type="GO" id="GO:0005576">
    <property type="term" value="C:extracellular region"/>
    <property type="evidence" value="ECO:0007669"/>
    <property type="project" value="UniProtKB-SubCell"/>
</dbReference>
<dbReference type="GO" id="GO:0005778">
    <property type="term" value="C:peroxisomal membrane"/>
    <property type="evidence" value="ECO:0007669"/>
    <property type="project" value="TreeGrafter"/>
</dbReference>
<dbReference type="InterPro" id="IPR001111">
    <property type="entry name" value="TGF-b_propeptide"/>
</dbReference>
<evidence type="ECO:0000256" key="18">
    <source>
        <dbReference type="RuleBase" id="RU000354"/>
    </source>
</evidence>
<dbReference type="PANTHER" id="PTHR23077">
    <property type="entry name" value="AAA-FAMILY ATPASE"/>
    <property type="match status" value="1"/>
</dbReference>
<organism evidence="21">
    <name type="scientific">Loa loa</name>
    <name type="common">Eye worm</name>
    <name type="synonym">Filaria loa</name>
    <dbReference type="NCBI Taxonomy" id="7209"/>
    <lineage>
        <taxon>Eukaryota</taxon>
        <taxon>Metazoa</taxon>
        <taxon>Ecdysozoa</taxon>
        <taxon>Nematoda</taxon>
        <taxon>Chromadorea</taxon>
        <taxon>Rhabditida</taxon>
        <taxon>Spirurina</taxon>
        <taxon>Spiruromorpha</taxon>
        <taxon>Filarioidea</taxon>
        <taxon>Onchocercidae</taxon>
        <taxon>Loa</taxon>
    </lineage>
</organism>
<dbReference type="GO" id="GO:0016887">
    <property type="term" value="F:ATP hydrolysis activity"/>
    <property type="evidence" value="ECO:0007669"/>
    <property type="project" value="InterPro"/>
</dbReference>
<evidence type="ECO:0000256" key="4">
    <source>
        <dbReference type="ARBA" id="ARBA00006914"/>
    </source>
</evidence>
<dbReference type="InterPro" id="IPR003593">
    <property type="entry name" value="AAA+_ATPase"/>
</dbReference>
<evidence type="ECO:0000256" key="1">
    <source>
        <dbReference type="ARBA" id="ARBA00004370"/>
    </source>
</evidence>
<feature type="chain" id="PRO_5010372667" description="Peroxisomal ATPase PEX6" evidence="19">
    <location>
        <begin position="25"/>
        <end position="1288"/>
    </location>
</feature>
<reference evidence="21" key="1">
    <citation type="submission" date="2012-04" db="EMBL/GenBank/DDBJ databases">
        <title>The Genome Sequence of Loa loa.</title>
        <authorList>
            <consortium name="The Broad Institute Genome Sequencing Platform"/>
            <consortium name="Broad Institute Genome Sequencing Center for Infectious Disease"/>
            <person name="Nutman T.B."/>
            <person name="Fink D.L."/>
            <person name="Russ C."/>
            <person name="Young S."/>
            <person name="Zeng Q."/>
            <person name="Gargeya S."/>
            <person name="Alvarado L."/>
            <person name="Berlin A."/>
            <person name="Chapman S.B."/>
            <person name="Chen Z."/>
            <person name="Freedman E."/>
            <person name="Gellesch M."/>
            <person name="Goldberg J."/>
            <person name="Griggs A."/>
            <person name="Gujja S."/>
            <person name="Heilman E.R."/>
            <person name="Heiman D."/>
            <person name="Howarth C."/>
            <person name="Mehta T."/>
            <person name="Neiman D."/>
            <person name="Pearson M."/>
            <person name="Roberts A."/>
            <person name="Saif S."/>
            <person name="Shea T."/>
            <person name="Shenoy N."/>
            <person name="Sisk P."/>
            <person name="Stolte C."/>
            <person name="Sykes S."/>
            <person name="White J."/>
            <person name="Yandava C."/>
            <person name="Haas B."/>
            <person name="Henn M.R."/>
            <person name="Nusbaum C."/>
            <person name="Birren B."/>
        </authorList>
    </citation>
    <scope>NUCLEOTIDE SEQUENCE [LARGE SCALE GENOMIC DNA]</scope>
</reference>
<protein>
    <recommendedName>
        <fullName evidence="15">Peroxisomal ATPase PEX6</fullName>
    </recommendedName>
    <alternativeName>
        <fullName evidence="16">Peroxin-6</fullName>
    </alternativeName>
</protein>
<dbReference type="InterPro" id="IPR029034">
    <property type="entry name" value="Cystine-knot_cytokine"/>
</dbReference>
<evidence type="ECO:0000313" key="21">
    <source>
        <dbReference type="EMBL" id="EJD75100.1"/>
    </source>
</evidence>
<keyword evidence="13" id="KW-1015">Disulfide bond</keyword>
<dbReference type="InterPro" id="IPR027417">
    <property type="entry name" value="P-loop_NTPase"/>
</dbReference>
<dbReference type="Gene3D" id="3.40.50.300">
    <property type="entry name" value="P-loop containing nucleotide triphosphate hydrolases"/>
    <property type="match status" value="2"/>
</dbReference>
<dbReference type="PROSITE" id="PS00674">
    <property type="entry name" value="AAA"/>
    <property type="match status" value="1"/>
</dbReference>
<dbReference type="PROSITE" id="PS00250">
    <property type="entry name" value="TGF_BETA_1"/>
    <property type="match status" value="1"/>
</dbReference>
<evidence type="ECO:0000256" key="9">
    <source>
        <dbReference type="ARBA" id="ARBA00022801"/>
    </source>
</evidence>
<comment type="catalytic activity">
    <reaction evidence="17">
        <text>ATP + H2O = ADP + phosphate + H(+)</text>
        <dbReference type="Rhea" id="RHEA:13065"/>
        <dbReference type="ChEBI" id="CHEBI:15377"/>
        <dbReference type="ChEBI" id="CHEBI:15378"/>
        <dbReference type="ChEBI" id="CHEBI:30616"/>
        <dbReference type="ChEBI" id="CHEBI:43474"/>
        <dbReference type="ChEBI" id="CHEBI:456216"/>
    </reaction>
    <physiologicalReaction direction="left-to-right" evidence="17">
        <dbReference type="Rhea" id="RHEA:13066"/>
    </physiologicalReaction>
</comment>
<evidence type="ECO:0000256" key="11">
    <source>
        <dbReference type="ARBA" id="ARBA00023030"/>
    </source>
</evidence>
<dbReference type="Pfam" id="PF00019">
    <property type="entry name" value="TGF_beta"/>
    <property type="match status" value="1"/>
</dbReference>
<evidence type="ECO:0000256" key="7">
    <source>
        <dbReference type="ARBA" id="ARBA00022729"/>
    </source>
</evidence>
<keyword evidence="10" id="KW-0067">ATP-binding</keyword>
<dbReference type="RefSeq" id="XP_020305981.1">
    <property type="nucleotide sequence ID" value="XM_020450358.1"/>
</dbReference>
<evidence type="ECO:0000256" key="6">
    <source>
        <dbReference type="ARBA" id="ARBA00022593"/>
    </source>
</evidence>
<dbReference type="OMA" id="VISHAQM"/>
<keyword evidence="7 19" id="KW-0732">Signal</keyword>
<evidence type="ECO:0000256" key="14">
    <source>
        <dbReference type="ARBA" id="ARBA00023180"/>
    </source>
</evidence>
<gene>
    <name evidence="21" type="ORF">LOAG_17694</name>
</gene>
<dbReference type="SMART" id="SM00204">
    <property type="entry name" value="TGFB"/>
    <property type="match status" value="1"/>
</dbReference>
<comment type="similarity">
    <text evidence="4">Belongs to the AAA ATPase family.</text>
</comment>
<name>A0A1S0UHE4_LOALO</name>
<keyword evidence="6" id="KW-0962">Peroxisome biogenesis</keyword>
<evidence type="ECO:0000256" key="16">
    <source>
        <dbReference type="ARBA" id="ARBA00034920"/>
    </source>
</evidence>
<evidence type="ECO:0000256" key="8">
    <source>
        <dbReference type="ARBA" id="ARBA00022741"/>
    </source>
</evidence>
<feature type="signal peptide" evidence="19">
    <location>
        <begin position="1"/>
        <end position="24"/>
    </location>
</feature>
<dbReference type="EMBL" id="JH712179">
    <property type="protein sequence ID" value="EJD75100.1"/>
    <property type="molecule type" value="Genomic_DNA"/>
</dbReference>
<evidence type="ECO:0000256" key="19">
    <source>
        <dbReference type="SAM" id="SignalP"/>
    </source>
</evidence>
<keyword evidence="9" id="KW-0378">Hydrolase</keyword>
<dbReference type="PANTHER" id="PTHR23077:SF9">
    <property type="entry name" value="PEROXISOMAL ATPASE PEX6"/>
    <property type="match status" value="1"/>
</dbReference>
<dbReference type="GO" id="GO:0016558">
    <property type="term" value="P:protein import into peroxisome matrix"/>
    <property type="evidence" value="ECO:0007669"/>
    <property type="project" value="TreeGrafter"/>
</dbReference>
<dbReference type="FunFam" id="2.10.90.10:FF:000001">
    <property type="entry name" value="Bone morphogenetic protein 4"/>
    <property type="match status" value="1"/>
</dbReference>
<dbReference type="SUPFAM" id="SSF57501">
    <property type="entry name" value="Cystine-knot cytokines"/>
    <property type="match status" value="1"/>
</dbReference>
<keyword evidence="12" id="KW-0472">Membrane</keyword>